<evidence type="ECO:0000256" key="3">
    <source>
        <dbReference type="PIRSR" id="PIRSR613078-2"/>
    </source>
</evidence>
<organism evidence="4 5">
    <name type="scientific">Weissella jogaejeotgali</name>
    <dbReference type="NCBI Taxonomy" id="1631871"/>
    <lineage>
        <taxon>Bacteria</taxon>
        <taxon>Bacillati</taxon>
        <taxon>Bacillota</taxon>
        <taxon>Bacilli</taxon>
        <taxon>Lactobacillales</taxon>
        <taxon>Lactobacillaceae</taxon>
        <taxon>Weissella</taxon>
    </lineage>
</organism>
<feature type="active site" description="Proton donor/acceptor" evidence="2">
    <location>
        <position position="87"/>
    </location>
</feature>
<feature type="binding site" evidence="3">
    <location>
        <position position="59"/>
    </location>
    <ligand>
        <name>substrate</name>
    </ligand>
</feature>
<dbReference type="InterPro" id="IPR013078">
    <property type="entry name" value="His_Pase_superF_clade-1"/>
</dbReference>
<sequence length="222" mass="24730">MSINLYIVRHGETYINKYNRIQGWTNAPLTEKGIQDGQAAGDRLQHVIFDRAYSSDLERAVTTAQMVLEQNNHTDASLLQSLPELREQFFGYFDGISNSIAAQAITKQHGLPTTTTFAQLTRQLGPFEIINAIHEADPTGDAETAAIFWQRLMSGFKQIAAENPENANVLLVSHGRLLSTLGQHFAQLDGDHAEPDNGAVSLWQLTGDHLTLRVFNDLETIW</sequence>
<dbReference type="GO" id="GO:0005829">
    <property type="term" value="C:cytosol"/>
    <property type="evidence" value="ECO:0007669"/>
    <property type="project" value="TreeGrafter"/>
</dbReference>
<accession>A0A1L6RCE6</accession>
<dbReference type="OrthoDB" id="4131070at2"/>
<dbReference type="InterPro" id="IPR029033">
    <property type="entry name" value="His_PPase_superfam"/>
</dbReference>
<dbReference type="GO" id="GO:0043456">
    <property type="term" value="P:regulation of pentose-phosphate shunt"/>
    <property type="evidence" value="ECO:0007669"/>
    <property type="project" value="TreeGrafter"/>
</dbReference>
<protein>
    <submittedName>
        <fullName evidence="4">Phosphoglycerate mutase family</fullName>
    </submittedName>
</protein>
<dbReference type="CDD" id="cd07067">
    <property type="entry name" value="HP_PGM_like"/>
    <property type="match status" value="1"/>
</dbReference>
<dbReference type="Proteomes" id="UP000185473">
    <property type="component" value="Chromosome"/>
</dbReference>
<keyword evidence="1" id="KW-0378">Hydrolase</keyword>
<dbReference type="Gene3D" id="3.40.50.1240">
    <property type="entry name" value="Phosphoglycerate mutase-like"/>
    <property type="match status" value="1"/>
</dbReference>
<name>A0A1L6RCE6_9LACO</name>
<dbReference type="SMART" id="SM00855">
    <property type="entry name" value="PGAM"/>
    <property type="match status" value="1"/>
</dbReference>
<feature type="binding site" evidence="3">
    <location>
        <begin position="9"/>
        <end position="16"/>
    </location>
    <ligand>
        <name>substrate</name>
    </ligand>
</feature>
<reference evidence="4 5" key="1">
    <citation type="submission" date="2016-02" db="EMBL/GenBank/DDBJ databases">
        <title>Complete Genome Sequence of Weissella jogaejeotgali FOL01.</title>
        <authorList>
            <person name="Lee J.-H."/>
            <person name="Ku H.-J."/>
        </authorList>
    </citation>
    <scope>NUCLEOTIDE SEQUENCE [LARGE SCALE GENOMIC DNA]</scope>
    <source>
        <strain evidence="4 5">FOL01</strain>
    </source>
</reference>
<proteinExistence type="predicted"/>
<evidence type="ECO:0000256" key="2">
    <source>
        <dbReference type="PIRSR" id="PIRSR613078-1"/>
    </source>
</evidence>
<dbReference type="PANTHER" id="PTHR46517">
    <property type="entry name" value="FRUCTOSE-2,6-BISPHOSPHATASE TIGAR"/>
    <property type="match status" value="1"/>
</dbReference>
<dbReference type="RefSeq" id="WP_075269981.1">
    <property type="nucleotide sequence ID" value="NZ_CP014332.1"/>
</dbReference>
<dbReference type="GO" id="GO:0004331">
    <property type="term" value="F:fructose-2,6-bisphosphate 2-phosphatase activity"/>
    <property type="evidence" value="ECO:0007669"/>
    <property type="project" value="TreeGrafter"/>
</dbReference>
<gene>
    <name evidence="4" type="ORF">FOL01_1370</name>
</gene>
<evidence type="ECO:0000313" key="4">
    <source>
        <dbReference type="EMBL" id="APS42229.1"/>
    </source>
</evidence>
<dbReference type="PANTHER" id="PTHR46517:SF1">
    <property type="entry name" value="FRUCTOSE-2,6-BISPHOSPHATASE TIGAR"/>
    <property type="match status" value="1"/>
</dbReference>
<feature type="active site" description="Tele-phosphohistidine intermediate" evidence="2">
    <location>
        <position position="10"/>
    </location>
</feature>
<evidence type="ECO:0000256" key="1">
    <source>
        <dbReference type="ARBA" id="ARBA00022801"/>
    </source>
</evidence>
<dbReference type="AlphaFoldDB" id="A0A1L6RCE6"/>
<dbReference type="InterPro" id="IPR051695">
    <property type="entry name" value="Phosphoglycerate_Mutase"/>
</dbReference>
<dbReference type="STRING" id="1631871.FOL01_1370"/>
<dbReference type="Pfam" id="PF00300">
    <property type="entry name" value="His_Phos_1"/>
    <property type="match status" value="1"/>
</dbReference>
<dbReference type="EMBL" id="CP014332">
    <property type="protein sequence ID" value="APS42229.1"/>
    <property type="molecule type" value="Genomic_DNA"/>
</dbReference>
<keyword evidence="5" id="KW-1185">Reference proteome</keyword>
<dbReference type="GO" id="GO:0045820">
    <property type="term" value="P:negative regulation of glycolytic process"/>
    <property type="evidence" value="ECO:0007669"/>
    <property type="project" value="TreeGrafter"/>
</dbReference>
<evidence type="ECO:0000313" key="5">
    <source>
        <dbReference type="Proteomes" id="UP000185473"/>
    </source>
</evidence>
<dbReference type="SUPFAM" id="SSF53254">
    <property type="entry name" value="Phosphoglycerate mutase-like"/>
    <property type="match status" value="1"/>
</dbReference>
<dbReference type="KEGG" id="wjo:FOL01_1370"/>